<evidence type="ECO:0000259" key="1">
    <source>
        <dbReference type="Pfam" id="PF13976"/>
    </source>
</evidence>
<reference evidence="3 5" key="1">
    <citation type="submission" date="2020-02" db="EMBL/GenBank/DDBJ databases">
        <authorList>
            <person name="Ferguson B K."/>
        </authorList>
    </citation>
    <scope>NUCLEOTIDE SEQUENCE [LARGE SCALE GENOMIC DNA]</scope>
</reference>
<feature type="domain" description="Retrovirus-related Pol polyprotein from transposon TNT 1-94-like beta-barrel" evidence="2">
    <location>
        <begin position="1"/>
        <end position="73"/>
    </location>
</feature>
<protein>
    <submittedName>
        <fullName evidence="3">Uncharacterized protein</fullName>
    </submittedName>
</protein>
<evidence type="ECO:0000313" key="4">
    <source>
        <dbReference type="EMBL" id="CAB0014500.1"/>
    </source>
</evidence>
<dbReference type="EMBL" id="CADCXU010027973">
    <property type="protein sequence ID" value="CAB0014500.1"/>
    <property type="molecule type" value="Genomic_DNA"/>
</dbReference>
<dbReference type="EMBL" id="CADCXU010002303">
    <property type="protein sequence ID" value="CAA9994673.1"/>
    <property type="molecule type" value="Genomic_DNA"/>
</dbReference>
<dbReference type="Pfam" id="PF13976">
    <property type="entry name" value="gag_pre-integrs"/>
    <property type="match status" value="1"/>
</dbReference>
<dbReference type="AlphaFoldDB" id="A0A6H5FZF2"/>
<dbReference type="OrthoDB" id="413361at2759"/>
<feature type="non-terminal residue" evidence="3">
    <location>
        <position position="150"/>
    </location>
</feature>
<feature type="domain" description="GAG-pre-integrase" evidence="1">
    <location>
        <begin position="101"/>
        <end position="150"/>
    </location>
</feature>
<evidence type="ECO:0000313" key="3">
    <source>
        <dbReference type="EMBL" id="CAA9994673.1"/>
    </source>
</evidence>
<gene>
    <name evidence="3" type="ORF">NTEN_LOCUS1489</name>
    <name evidence="4" type="ORF">NTEN_LOCUS18927</name>
</gene>
<proteinExistence type="predicted"/>
<dbReference type="Pfam" id="PF22936">
    <property type="entry name" value="Pol_BBD"/>
    <property type="match status" value="1"/>
</dbReference>
<dbReference type="InterPro" id="IPR054722">
    <property type="entry name" value="PolX-like_BBD"/>
</dbReference>
<evidence type="ECO:0000259" key="2">
    <source>
        <dbReference type="Pfam" id="PF22936"/>
    </source>
</evidence>
<name>A0A6H5FZF2_9HEMI</name>
<accession>A0A6H5FZF2</accession>
<keyword evidence="5" id="KW-1185">Reference proteome</keyword>
<evidence type="ECO:0000313" key="5">
    <source>
        <dbReference type="Proteomes" id="UP000479000"/>
    </source>
</evidence>
<sequence>MCCDSLRFDSLEECQFKNVNLANDSSTKIDGKGPVKLQVKIGSETQPLKLNDTLLVPDLCTNLMSVGKITDQGHTVTFTKTSATIQNQAGRTMMKANRVNGLYYVDEAEHNAKAATPQAANGKTSILETWHKRFGHLSISDLKRLSSNKM</sequence>
<organism evidence="3 5">
    <name type="scientific">Nesidiocoris tenuis</name>
    <dbReference type="NCBI Taxonomy" id="355587"/>
    <lineage>
        <taxon>Eukaryota</taxon>
        <taxon>Metazoa</taxon>
        <taxon>Ecdysozoa</taxon>
        <taxon>Arthropoda</taxon>
        <taxon>Hexapoda</taxon>
        <taxon>Insecta</taxon>
        <taxon>Pterygota</taxon>
        <taxon>Neoptera</taxon>
        <taxon>Paraneoptera</taxon>
        <taxon>Hemiptera</taxon>
        <taxon>Heteroptera</taxon>
        <taxon>Panheteroptera</taxon>
        <taxon>Cimicomorpha</taxon>
        <taxon>Miridae</taxon>
        <taxon>Dicyphina</taxon>
        <taxon>Nesidiocoris</taxon>
    </lineage>
</organism>
<dbReference type="Proteomes" id="UP000479000">
    <property type="component" value="Unassembled WGS sequence"/>
</dbReference>
<dbReference type="InterPro" id="IPR025724">
    <property type="entry name" value="GAG-pre-integrase_dom"/>
</dbReference>